<keyword evidence="4" id="KW-1185">Reference proteome</keyword>
<dbReference type="AlphaFoldDB" id="A0A9N8VMR2"/>
<organism evidence="3 4">
    <name type="scientific">Ambispora leptoticha</name>
    <dbReference type="NCBI Taxonomy" id="144679"/>
    <lineage>
        <taxon>Eukaryota</taxon>
        <taxon>Fungi</taxon>
        <taxon>Fungi incertae sedis</taxon>
        <taxon>Mucoromycota</taxon>
        <taxon>Glomeromycotina</taxon>
        <taxon>Glomeromycetes</taxon>
        <taxon>Archaeosporales</taxon>
        <taxon>Ambisporaceae</taxon>
        <taxon>Ambispora</taxon>
    </lineage>
</organism>
<evidence type="ECO:0000313" key="3">
    <source>
        <dbReference type="EMBL" id="CAG8460718.1"/>
    </source>
</evidence>
<name>A0A9N8VMR2_9GLOM</name>
<keyword evidence="2" id="KW-1133">Transmembrane helix</keyword>
<keyword evidence="2" id="KW-0812">Transmembrane</keyword>
<accession>A0A9N8VMR2</accession>
<proteinExistence type="predicted"/>
<dbReference type="Proteomes" id="UP000789508">
    <property type="component" value="Unassembled WGS sequence"/>
</dbReference>
<feature type="compositionally biased region" description="Polar residues" evidence="1">
    <location>
        <begin position="377"/>
        <end position="406"/>
    </location>
</feature>
<dbReference type="EMBL" id="CAJVPS010000172">
    <property type="protein sequence ID" value="CAG8460718.1"/>
    <property type="molecule type" value="Genomic_DNA"/>
</dbReference>
<reference evidence="3" key="1">
    <citation type="submission" date="2021-06" db="EMBL/GenBank/DDBJ databases">
        <authorList>
            <person name="Kallberg Y."/>
            <person name="Tangrot J."/>
            <person name="Rosling A."/>
        </authorList>
    </citation>
    <scope>NUCLEOTIDE SEQUENCE</scope>
    <source>
        <strain evidence="3">FL130A</strain>
    </source>
</reference>
<evidence type="ECO:0000256" key="2">
    <source>
        <dbReference type="SAM" id="Phobius"/>
    </source>
</evidence>
<feature type="region of interest" description="Disordered" evidence="1">
    <location>
        <begin position="372"/>
        <end position="406"/>
    </location>
</feature>
<evidence type="ECO:0000313" key="4">
    <source>
        <dbReference type="Proteomes" id="UP000789508"/>
    </source>
</evidence>
<protein>
    <submittedName>
        <fullName evidence="3">11314_t:CDS:1</fullName>
    </submittedName>
</protein>
<sequence length="441" mass="49224">MIQTKIYIFLKEFFNRYHLIEPKSIVVCRGISALLILALLTTFTAFLIIDIRDDGPVLQKTTFEADSLPIPDVVISSLFQFKLGCTSVKLTTNEDCTQYVSQPVQSASKTWESILSLNKILGGFSVGDLIGIRLSLSINDDNFDITKSTGYAIFAFDPEFGPYSNKASASDSDLLSFLNIYGTKFTASLNGLNSFIVPFKTGGVLSFSRTIKEIITKTQSNTFGIPASYIQQTYITSDYQLLQYDRKTEYILIAPRTYTFLEALALFGGIWVIAAGVYTCLLGTTALRPWGLVHSCCFPNDNRKHIRNRFPTIPLFSPTANSNFPNEKNFGTDDEFKTRVEERFNALEVFLKDYVVNAECLEEFVKSANNDKRPLSGATSTLPANVNSNSVKIENDPNNLSRSTSVAYPNDLPVYGAPSKMTYPPQVAHNIQPMNMQFYES</sequence>
<gene>
    <name evidence="3" type="ORF">ALEPTO_LOCUS1522</name>
</gene>
<feature type="transmembrane region" description="Helical" evidence="2">
    <location>
        <begin position="26"/>
        <end position="49"/>
    </location>
</feature>
<dbReference type="OrthoDB" id="2324048at2759"/>
<evidence type="ECO:0000256" key="1">
    <source>
        <dbReference type="SAM" id="MobiDB-lite"/>
    </source>
</evidence>
<comment type="caution">
    <text evidence="3">The sequence shown here is derived from an EMBL/GenBank/DDBJ whole genome shotgun (WGS) entry which is preliminary data.</text>
</comment>
<keyword evidence="2" id="KW-0472">Membrane</keyword>